<dbReference type="GO" id="GO:0043161">
    <property type="term" value="P:proteasome-mediated ubiquitin-dependent protein catabolic process"/>
    <property type="evidence" value="ECO:0007669"/>
    <property type="project" value="TreeGrafter"/>
</dbReference>
<evidence type="ECO:0000256" key="1">
    <source>
        <dbReference type="SAM" id="SignalP"/>
    </source>
</evidence>
<dbReference type="GO" id="GO:0031624">
    <property type="term" value="F:ubiquitin conjugating enzyme binding"/>
    <property type="evidence" value="ECO:0007669"/>
    <property type="project" value="TreeGrafter"/>
</dbReference>
<dbReference type="Pfam" id="PF09814">
    <property type="entry name" value="HECT_2"/>
    <property type="match status" value="1"/>
</dbReference>
<evidence type="ECO:0008006" key="4">
    <source>
        <dbReference type="Google" id="ProtNLM"/>
    </source>
</evidence>
<reference evidence="2 3" key="1">
    <citation type="submission" date="2017-06" db="EMBL/GenBank/DDBJ databases">
        <title>Ant-infecting Ophiocordyceps genomes reveal a high diversity of potential behavioral manipulation genes and a possible major role for enterotoxins.</title>
        <authorList>
            <person name="De Bekker C."/>
            <person name="Evans H.C."/>
            <person name="Brachmann A."/>
            <person name="Hughes D.P."/>
        </authorList>
    </citation>
    <scope>NUCLEOTIDE SEQUENCE [LARGE SCALE GENOMIC DNA]</scope>
    <source>
        <strain evidence="2 3">1348a</strain>
    </source>
</reference>
<name>A0A2C5YG89_9HYPO</name>
<dbReference type="GO" id="GO:0005829">
    <property type="term" value="C:cytosol"/>
    <property type="evidence" value="ECO:0007669"/>
    <property type="project" value="TreeGrafter"/>
</dbReference>
<dbReference type="GO" id="GO:0006513">
    <property type="term" value="P:protein monoubiquitination"/>
    <property type="evidence" value="ECO:0007669"/>
    <property type="project" value="TreeGrafter"/>
</dbReference>
<evidence type="ECO:0000313" key="3">
    <source>
        <dbReference type="Proteomes" id="UP000224854"/>
    </source>
</evidence>
<dbReference type="GO" id="GO:0000151">
    <property type="term" value="C:ubiquitin ligase complex"/>
    <property type="evidence" value="ECO:0007669"/>
    <property type="project" value="TreeGrafter"/>
</dbReference>
<evidence type="ECO:0000313" key="2">
    <source>
        <dbReference type="EMBL" id="PHH67747.1"/>
    </source>
</evidence>
<feature type="chain" id="PRO_5012586891" description="Ubiquitin-conjugating enzyme E2C-binding protein" evidence="1">
    <location>
        <begin position="21"/>
        <end position="387"/>
    </location>
</feature>
<protein>
    <recommendedName>
        <fullName evidence="4">Ubiquitin-conjugating enzyme E2C-binding protein</fullName>
    </recommendedName>
</protein>
<keyword evidence="3" id="KW-1185">Reference proteome</keyword>
<dbReference type="PANTHER" id="PTHR31531">
    <property type="entry name" value="E3 UBIQUITIN-PROTEIN LIGASE E3D FAMILY MEMBER"/>
    <property type="match status" value="1"/>
</dbReference>
<gene>
    <name evidence="2" type="ORF">CDD82_1158</name>
</gene>
<dbReference type="Proteomes" id="UP000224854">
    <property type="component" value="Unassembled WGS sequence"/>
</dbReference>
<comment type="caution">
    <text evidence="2">The sequence shown here is derived from an EMBL/GenBank/DDBJ whole genome shotgun (WGS) entry which is preliminary data.</text>
</comment>
<proteinExistence type="predicted"/>
<dbReference type="GO" id="GO:0005634">
    <property type="term" value="C:nucleus"/>
    <property type="evidence" value="ECO:0007669"/>
    <property type="project" value="TreeGrafter"/>
</dbReference>
<dbReference type="InterPro" id="IPR019193">
    <property type="entry name" value="UBQ-conj_enz_E2-bd_prot"/>
</dbReference>
<dbReference type="AlphaFoldDB" id="A0A2C5YG89"/>
<accession>A0A2C5YG89</accession>
<dbReference type="PANTHER" id="PTHR31531:SF2">
    <property type="entry name" value="E3 UBIQUITIN-PROTEIN LIGASE E3D"/>
    <property type="match status" value="1"/>
</dbReference>
<keyword evidence="1" id="KW-0732">Signal</keyword>
<dbReference type="GO" id="GO:0030332">
    <property type="term" value="F:cyclin binding"/>
    <property type="evidence" value="ECO:0007669"/>
    <property type="project" value="TreeGrafter"/>
</dbReference>
<organism evidence="2 3">
    <name type="scientific">Ophiocordyceps australis</name>
    <dbReference type="NCBI Taxonomy" id="1399860"/>
    <lineage>
        <taxon>Eukaryota</taxon>
        <taxon>Fungi</taxon>
        <taxon>Dikarya</taxon>
        <taxon>Ascomycota</taxon>
        <taxon>Pezizomycotina</taxon>
        <taxon>Sordariomycetes</taxon>
        <taxon>Hypocreomycetidae</taxon>
        <taxon>Hypocreales</taxon>
        <taxon>Ophiocordycipitaceae</taxon>
        <taxon>Ophiocordyceps</taxon>
    </lineage>
</organism>
<dbReference type="GO" id="GO:0051865">
    <property type="term" value="P:protein autoubiquitination"/>
    <property type="evidence" value="ECO:0007669"/>
    <property type="project" value="TreeGrafter"/>
</dbReference>
<dbReference type="GO" id="GO:0000209">
    <property type="term" value="P:protein polyubiquitination"/>
    <property type="evidence" value="ECO:0007669"/>
    <property type="project" value="TreeGrafter"/>
</dbReference>
<sequence>MALLMIYAELLFNIRQVTVAVSLPSPRNATTAATIVDEGRRLCLDHDGQSASLDLPAAVGFDASLGPSQGPLTELVWRLGAANALPRAEDTCAEPWSAVHLKTASPVLCKTCRACLVPRHVVASWKDLPSENWAEMMEFWHCHKPVNTQSESDHDTLANKGYGANAAMRAQTGVGLVGTSSFAFAESDCCGLLFASSPIEAKVEASALARDEASTTLDLLVFCAKCGLQVGSHSSRTLAVTLFKWHVMCEATPPGRAPSAPECLAATLLTAMSCSGYAKFTIVPNEAHDKSDTVLFLWVLNPHVVYTSTAVQGSRAAVKVFYQDISLARGHMLVEPVTSDVQEISLPVESIQTVRQALVFSNKLLPERERRFNDWRTALLPRWSVET</sequence>
<dbReference type="GO" id="GO:0061630">
    <property type="term" value="F:ubiquitin protein ligase activity"/>
    <property type="evidence" value="ECO:0007669"/>
    <property type="project" value="TreeGrafter"/>
</dbReference>
<feature type="signal peptide" evidence="1">
    <location>
        <begin position="1"/>
        <end position="20"/>
    </location>
</feature>
<dbReference type="EMBL" id="NJEU01001329">
    <property type="protein sequence ID" value="PHH67747.1"/>
    <property type="molecule type" value="Genomic_DNA"/>
</dbReference>
<dbReference type="OrthoDB" id="66510at2759"/>